<organism evidence="1 2">
    <name type="scientific">Ambrosiozyma monospora</name>
    <name type="common">Yeast</name>
    <name type="synonym">Endomycopsis monosporus</name>
    <dbReference type="NCBI Taxonomy" id="43982"/>
    <lineage>
        <taxon>Eukaryota</taxon>
        <taxon>Fungi</taxon>
        <taxon>Dikarya</taxon>
        <taxon>Ascomycota</taxon>
        <taxon>Saccharomycotina</taxon>
        <taxon>Pichiomycetes</taxon>
        <taxon>Pichiales</taxon>
        <taxon>Pichiaceae</taxon>
        <taxon>Ambrosiozyma</taxon>
    </lineage>
</organism>
<evidence type="ECO:0000313" key="2">
    <source>
        <dbReference type="Proteomes" id="UP001165064"/>
    </source>
</evidence>
<comment type="caution">
    <text evidence="1">The sequence shown here is derived from an EMBL/GenBank/DDBJ whole genome shotgun (WGS) entry which is preliminary data.</text>
</comment>
<gene>
    <name evidence="1" type="ORF">Amon02_001058000</name>
</gene>
<sequence length="575" mass="60973">MTDTEKLQGNLPGSLAAPLQAQSQIQPQSQHPQPQSRSQSQSQSPSTNPFSQISASSPGSITASTTTITTASDKRPVAKRACLACREKKVKCDGEVPPPDVISSDGKRLTPSYKECSNCLAAGIKCVFVRSNRGGRRKKTTNGSQQQSKVGSTTSLAPQPPAPKRLRPDYDNNPYGFRGGYPNGNASYGPGNFFPGSGAGPGGRSPPSPRHHGPGQFFNGHPPPPPPFQYPPNSPRNHHRQHSRPSHISPFGAADNQLPPPTVPQPTGSVVSSSASGGLPSSCILPPIRSTASSSITPSASVSAINLNDNNRSDNNLKVNNIIQNKRSDNIDEIERTSLKSDSSSDSRGSRGSRGRRSSIGSDDRDSSRGSRHRHRSGSRGRHHRHHHHHGRGFWGHGPHGPPSPHAPYYRFNGPRGFGHFPPPHPPPFGFPPPHFPPPPFGHLPPPPGPFGFSGYGPPPPPGHGMPPPLLQSSHPHNALPLSDAGADSAIYNGTRTGSSLLPDDSVTSVQKASKLSNLKIDAGSGNNYHHPNTTEDWVRVQQKELTARGSGSASLSANGSAVAVDSARSHTRII</sequence>
<dbReference type="Proteomes" id="UP001165064">
    <property type="component" value="Unassembled WGS sequence"/>
</dbReference>
<name>A0ACB5U110_AMBMO</name>
<protein>
    <submittedName>
        <fullName evidence="1">Unnamed protein product</fullName>
    </submittedName>
</protein>
<keyword evidence="2" id="KW-1185">Reference proteome</keyword>
<evidence type="ECO:0000313" key="1">
    <source>
        <dbReference type="EMBL" id="GME98954.1"/>
    </source>
</evidence>
<reference evidence="1" key="1">
    <citation type="submission" date="2023-04" db="EMBL/GenBank/DDBJ databases">
        <title>Ambrosiozyma monospora NBRC 10751.</title>
        <authorList>
            <person name="Ichikawa N."/>
            <person name="Sato H."/>
            <person name="Tonouchi N."/>
        </authorList>
    </citation>
    <scope>NUCLEOTIDE SEQUENCE</scope>
    <source>
        <strain evidence="1">NBRC 10751</strain>
    </source>
</reference>
<proteinExistence type="predicted"/>
<dbReference type="EMBL" id="BSXS01010804">
    <property type="protein sequence ID" value="GME98954.1"/>
    <property type="molecule type" value="Genomic_DNA"/>
</dbReference>
<accession>A0ACB5U110</accession>